<proteinExistence type="predicted"/>
<evidence type="ECO:0000313" key="1">
    <source>
        <dbReference type="EMBL" id="KAF7509124.1"/>
    </source>
</evidence>
<reference evidence="1" key="1">
    <citation type="submission" date="2020-02" db="EMBL/GenBank/DDBJ databases">
        <authorList>
            <person name="Palmer J.M."/>
        </authorList>
    </citation>
    <scope>NUCLEOTIDE SEQUENCE</scope>
    <source>
        <strain evidence="1">EPUS1.4</strain>
        <tissue evidence="1">Thallus</tissue>
    </source>
</reference>
<sequence>MSVSQVWKGYCYQVHKQQQTAEYRGDVQATDSRMRTEASSKIQTTFWITKAGEVVEYASVTACLF</sequence>
<organism evidence="1 2">
    <name type="scientific">Endocarpon pusillum</name>
    <dbReference type="NCBI Taxonomy" id="364733"/>
    <lineage>
        <taxon>Eukaryota</taxon>
        <taxon>Fungi</taxon>
        <taxon>Dikarya</taxon>
        <taxon>Ascomycota</taxon>
        <taxon>Pezizomycotina</taxon>
        <taxon>Eurotiomycetes</taxon>
        <taxon>Chaetothyriomycetidae</taxon>
        <taxon>Verrucariales</taxon>
        <taxon>Verrucariaceae</taxon>
        <taxon>Endocarpon</taxon>
    </lineage>
</organism>
<dbReference type="AlphaFoldDB" id="A0A8H7E3F6"/>
<dbReference type="EMBL" id="JAACFV010000045">
    <property type="protein sequence ID" value="KAF7509124.1"/>
    <property type="molecule type" value="Genomic_DNA"/>
</dbReference>
<evidence type="ECO:0000313" key="2">
    <source>
        <dbReference type="Proteomes" id="UP000606974"/>
    </source>
</evidence>
<name>A0A8H7E3F6_9EURO</name>
<keyword evidence="2" id="KW-1185">Reference proteome</keyword>
<gene>
    <name evidence="1" type="ORF">GJ744_008351</name>
</gene>
<protein>
    <submittedName>
        <fullName evidence="1">Uncharacterized protein</fullName>
    </submittedName>
</protein>
<accession>A0A8H7E3F6</accession>
<comment type="caution">
    <text evidence="1">The sequence shown here is derived from an EMBL/GenBank/DDBJ whole genome shotgun (WGS) entry which is preliminary data.</text>
</comment>
<dbReference type="Proteomes" id="UP000606974">
    <property type="component" value="Unassembled WGS sequence"/>
</dbReference>